<dbReference type="EMBL" id="MRWQ01000014">
    <property type="protein sequence ID" value="OKL35674.1"/>
    <property type="molecule type" value="Genomic_DNA"/>
</dbReference>
<keyword evidence="3" id="KW-1185">Reference proteome</keyword>
<evidence type="ECO:0000313" key="3">
    <source>
        <dbReference type="Proteomes" id="UP000186524"/>
    </source>
</evidence>
<dbReference type="RefSeq" id="WP_073712474.1">
    <property type="nucleotide sequence ID" value="NZ_MRWQ01000014.1"/>
</dbReference>
<evidence type="ECO:0000313" key="2">
    <source>
        <dbReference type="EMBL" id="OKL35674.1"/>
    </source>
</evidence>
<feature type="transmembrane region" description="Helical" evidence="1">
    <location>
        <begin position="6"/>
        <end position="23"/>
    </location>
</feature>
<feature type="transmembrane region" description="Helical" evidence="1">
    <location>
        <begin position="43"/>
        <end position="61"/>
    </location>
</feature>
<organism evidence="2 3">
    <name type="scientific">Domibacillus mangrovi</name>
    <dbReference type="NCBI Taxonomy" id="1714354"/>
    <lineage>
        <taxon>Bacteria</taxon>
        <taxon>Bacillati</taxon>
        <taxon>Bacillota</taxon>
        <taxon>Bacilli</taxon>
        <taxon>Bacillales</taxon>
        <taxon>Bacillaceae</taxon>
        <taxon>Domibacillus</taxon>
    </lineage>
</organism>
<gene>
    <name evidence="2" type="ORF">BLL40_13910</name>
</gene>
<accession>A0A1Q5P086</accession>
<protein>
    <submittedName>
        <fullName evidence="2">Uncharacterized protein</fullName>
    </submittedName>
</protein>
<keyword evidence="1" id="KW-1133">Transmembrane helix</keyword>
<sequence>MSMAIAIIIIILAASLIGTFLVTRREEAKYEESTKRNTVNLSIIYLIMFVVFTVGTIWFIVTATS</sequence>
<reference evidence="2 3" key="1">
    <citation type="submission" date="2016-12" db="EMBL/GenBank/DDBJ databases">
        <title>Domibacillus sp. SAOS 44 whole genome sequencing.</title>
        <authorList>
            <person name="Verma A."/>
            <person name="Krishnamurthi S."/>
        </authorList>
    </citation>
    <scope>NUCLEOTIDE SEQUENCE [LARGE SCALE GENOMIC DNA]</scope>
    <source>
        <strain evidence="2 3">SAOS 44</strain>
    </source>
</reference>
<keyword evidence="1" id="KW-0812">Transmembrane</keyword>
<dbReference type="OrthoDB" id="2930540at2"/>
<comment type="caution">
    <text evidence="2">The sequence shown here is derived from an EMBL/GenBank/DDBJ whole genome shotgun (WGS) entry which is preliminary data.</text>
</comment>
<dbReference type="Proteomes" id="UP000186524">
    <property type="component" value="Unassembled WGS sequence"/>
</dbReference>
<keyword evidence="1" id="KW-0472">Membrane</keyword>
<dbReference type="AlphaFoldDB" id="A0A1Q5P086"/>
<name>A0A1Q5P086_9BACI</name>
<dbReference type="STRING" id="1714354.BLL40_13910"/>
<proteinExistence type="predicted"/>
<evidence type="ECO:0000256" key="1">
    <source>
        <dbReference type="SAM" id="Phobius"/>
    </source>
</evidence>